<dbReference type="GO" id="GO:0043138">
    <property type="term" value="F:3'-5' DNA helicase activity"/>
    <property type="evidence" value="ECO:0007669"/>
    <property type="project" value="UniProtKB-EC"/>
</dbReference>
<dbReference type="PROSITE" id="PS51194">
    <property type="entry name" value="HELICASE_CTER"/>
    <property type="match status" value="1"/>
</dbReference>
<evidence type="ECO:0000256" key="12">
    <source>
        <dbReference type="HAMAP-Rule" id="MF_00983"/>
    </source>
</evidence>
<dbReference type="Gene3D" id="3.40.1440.60">
    <property type="entry name" value="PriA, 3(prime) DNA-binding domain"/>
    <property type="match status" value="1"/>
</dbReference>
<evidence type="ECO:0000256" key="7">
    <source>
        <dbReference type="ARBA" id="ARBA00022833"/>
    </source>
</evidence>
<dbReference type="OrthoDB" id="9759544at2"/>
<keyword evidence="16" id="KW-1185">Reference proteome</keyword>
<dbReference type="InterPro" id="IPR040498">
    <property type="entry name" value="PriA_CRR"/>
</dbReference>
<accession>A0A437S6V7</accession>
<dbReference type="GO" id="GO:0003677">
    <property type="term" value="F:DNA binding"/>
    <property type="evidence" value="ECO:0007669"/>
    <property type="project" value="UniProtKB-UniRule"/>
</dbReference>
<comment type="function">
    <text evidence="12">Initiates the restart of stalled replication forks, which reloads the replicative helicase on sites other than the origin of replication. Recognizes and binds to abandoned replication forks and remodels them to uncover a helicase loading site. Promotes assembly of the primosome at these replication forks.</text>
</comment>
<dbReference type="GO" id="GO:0008270">
    <property type="term" value="F:zinc ion binding"/>
    <property type="evidence" value="ECO:0007669"/>
    <property type="project" value="UniProtKB-UniRule"/>
</dbReference>
<comment type="subunit">
    <text evidence="12">Component of the replication restart primosome.</text>
</comment>
<dbReference type="SMART" id="SM00487">
    <property type="entry name" value="DEXDc"/>
    <property type="match status" value="1"/>
</dbReference>
<dbReference type="HAMAP" id="MF_00983">
    <property type="entry name" value="PriA"/>
    <property type="match status" value="1"/>
</dbReference>
<evidence type="ECO:0000313" key="15">
    <source>
        <dbReference type="EMBL" id="RVU54765.1"/>
    </source>
</evidence>
<dbReference type="GO" id="GO:1990077">
    <property type="term" value="C:primosome complex"/>
    <property type="evidence" value="ECO:0007669"/>
    <property type="project" value="UniProtKB-UniRule"/>
</dbReference>
<dbReference type="GO" id="GO:0005524">
    <property type="term" value="F:ATP binding"/>
    <property type="evidence" value="ECO:0007669"/>
    <property type="project" value="UniProtKB-UniRule"/>
</dbReference>
<dbReference type="CDD" id="cd18804">
    <property type="entry name" value="SF2_C_priA"/>
    <property type="match status" value="1"/>
</dbReference>
<evidence type="ECO:0000259" key="13">
    <source>
        <dbReference type="PROSITE" id="PS51192"/>
    </source>
</evidence>
<keyword evidence="6 12" id="KW-0347">Helicase</keyword>
<feature type="binding site" evidence="12">
    <location>
        <position position="532"/>
    </location>
    <ligand>
        <name>Zn(2+)</name>
        <dbReference type="ChEBI" id="CHEBI:29105"/>
        <label>2</label>
    </ligand>
</feature>
<proteinExistence type="inferred from homology"/>
<dbReference type="SUPFAM" id="SSF52540">
    <property type="entry name" value="P-loop containing nucleoside triphosphate hydrolases"/>
    <property type="match status" value="1"/>
</dbReference>
<feature type="domain" description="Helicase ATP-binding" evidence="13">
    <location>
        <begin position="273"/>
        <end position="439"/>
    </location>
</feature>
<feature type="binding site" evidence="12">
    <location>
        <position position="514"/>
    </location>
    <ligand>
        <name>Zn(2+)</name>
        <dbReference type="ChEBI" id="CHEBI:29105"/>
        <label>2</label>
    </ligand>
</feature>
<dbReference type="EC" id="5.6.2.4" evidence="12"/>
<evidence type="ECO:0000256" key="5">
    <source>
        <dbReference type="ARBA" id="ARBA00022801"/>
    </source>
</evidence>
<feature type="binding site" evidence="12">
    <location>
        <position position="502"/>
    </location>
    <ligand>
        <name>Zn(2+)</name>
        <dbReference type="ChEBI" id="CHEBI:29105"/>
        <label>1</label>
    </ligand>
</feature>
<dbReference type="GO" id="GO:0006302">
    <property type="term" value="P:double-strand break repair"/>
    <property type="evidence" value="ECO:0007669"/>
    <property type="project" value="InterPro"/>
</dbReference>
<feature type="domain" description="Helicase C-terminal" evidence="14">
    <location>
        <begin position="534"/>
        <end position="719"/>
    </location>
</feature>
<gene>
    <name evidence="12 15" type="primary">priA</name>
    <name evidence="15" type="ORF">EF514_05445</name>
</gene>
<evidence type="ECO:0000313" key="16">
    <source>
        <dbReference type="Proteomes" id="UP000288812"/>
    </source>
</evidence>
<feature type="binding site" evidence="12">
    <location>
        <position position="545"/>
    </location>
    <ligand>
        <name>Zn(2+)</name>
        <dbReference type="ChEBI" id="CHEBI:29105"/>
        <label>1</label>
    </ligand>
</feature>
<dbReference type="GO" id="GO:0006310">
    <property type="term" value="P:DNA recombination"/>
    <property type="evidence" value="ECO:0007669"/>
    <property type="project" value="InterPro"/>
</dbReference>
<dbReference type="GO" id="GO:0006269">
    <property type="term" value="P:DNA replication, synthesis of primer"/>
    <property type="evidence" value="ECO:0007669"/>
    <property type="project" value="UniProtKB-KW"/>
</dbReference>
<dbReference type="FunFam" id="3.40.50.300:FF:000489">
    <property type="entry name" value="Primosome assembly protein PriA"/>
    <property type="match status" value="1"/>
</dbReference>
<dbReference type="PROSITE" id="PS51192">
    <property type="entry name" value="HELICASE_ATP_BIND_1"/>
    <property type="match status" value="1"/>
</dbReference>
<keyword evidence="5 12" id="KW-0378">Hydrolase</keyword>
<protein>
    <recommendedName>
        <fullName evidence="12">Replication restart protein PriA</fullName>
    </recommendedName>
    <alternativeName>
        <fullName evidence="12">ATP-dependent DNA helicase PriA</fullName>
        <ecNumber evidence="12">5.6.2.4</ecNumber>
    </alternativeName>
    <alternativeName>
        <fullName evidence="12">DNA 3'-5' helicase PriA</fullName>
    </alternativeName>
</protein>
<evidence type="ECO:0000256" key="9">
    <source>
        <dbReference type="ARBA" id="ARBA00023125"/>
    </source>
</evidence>
<dbReference type="Pfam" id="PF00271">
    <property type="entry name" value="Helicase_C"/>
    <property type="match status" value="1"/>
</dbReference>
<dbReference type="InterPro" id="IPR014001">
    <property type="entry name" value="Helicase_ATP-bd"/>
</dbReference>
<dbReference type="PANTHER" id="PTHR30580">
    <property type="entry name" value="PRIMOSOMAL PROTEIN N"/>
    <property type="match status" value="1"/>
</dbReference>
<dbReference type="PANTHER" id="PTHR30580:SF0">
    <property type="entry name" value="PRIMOSOMAL PROTEIN N"/>
    <property type="match status" value="1"/>
</dbReference>
<keyword evidence="2 12" id="KW-0235">DNA replication</keyword>
<organism evidence="15 16">
    <name type="scientific">Anaerosphaera multitolerans</name>
    <dbReference type="NCBI Taxonomy" id="2487351"/>
    <lineage>
        <taxon>Bacteria</taxon>
        <taxon>Bacillati</taxon>
        <taxon>Bacillota</taxon>
        <taxon>Tissierellia</taxon>
        <taxon>Tissierellales</taxon>
        <taxon>Peptoniphilaceae</taxon>
        <taxon>Anaerosphaera</taxon>
    </lineage>
</organism>
<keyword evidence="3 12" id="KW-0479">Metal-binding</keyword>
<dbReference type="InterPro" id="IPR042115">
    <property type="entry name" value="PriA_3primeBD_sf"/>
</dbReference>
<dbReference type="NCBIfam" id="TIGR00595">
    <property type="entry name" value="priA"/>
    <property type="match status" value="1"/>
</dbReference>
<comment type="catalytic activity">
    <reaction evidence="12">
        <text>Couples ATP hydrolysis with the unwinding of duplex DNA by translocating in the 3'-5' direction.</text>
        <dbReference type="EC" id="5.6.2.4"/>
    </reaction>
</comment>
<name>A0A437S6V7_9FIRM</name>
<dbReference type="EMBL" id="RLIH01000006">
    <property type="protein sequence ID" value="RVU54765.1"/>
    <property type="molecule type" value="Genomic_DNA"/>
</dbReference>
<dbReference type="InterPro" id="IPR005259">
    <property type="entry name" value="PriA"/>
</dbReference>
<feature type="binding site" evidence="12">
    <location>
        <position position="542"/>
    </location>
    <ligand>
        <name>Zn(2+)</name>
        <dbReference type="ChEBI" id="CHEBI:29105"/>
        <label>1</label>
    </ligand>
</feature>
<dbReference type="AlphaFoldDB" id="A0A437S6V7"/>
<dbReference type="Pfam" id="PF17764">
    <property type="entry name" value="PriA_3primeBD"/>
    <property type="match status" value="1"/>
</dbReference>
<dbReference type="Gene3D" id="3.40.50.300">
    <property type="entry name" value="P-loop containing nucleotide triphosphate hydrolases"/>
    <property type="match status" value="2"/>
</dbReference>
<keyword evidence="1 12" id="KW-0639">Primosome</keyword>
<comment type="catalytic activity">
    <reaction evidence="11 12">
        <text>ATP + H2O = ADP + phosphate + H(+)</text>
        <dbReference type="Rhea" id="RHEA:13065"/>
        <dbReference type="ChEBI" id="CHEBI:15377"/>
        <dbReference type="ChEBI" id="CHEBI:15378"/>
        <dbReference type="ChEBI" id="CHEBI:30616"/>
        <dbReference type="ChEBI" id="CHEBI:43474"/>
        <dbReference type="ChEBI" id="CHEBI:456216"/>
        <dbReference type="EC" id="5.6.2.4"/>
    </reaction>
</comment>
<evidence type="ECO:0000256" key="1">
    <source>
        <dbReference type="ARBA" id="ARBA00022515"/>
    </source>
</evidence>
<evidence type="ECO:0000259" key="14">
    <source>
        <dbReference type="PROSITE" id="PS51194"/>
    </source>
</evidence>
<keyword evidence="4 12" id="KW-0547">Nucleotide-binding</keyword>
<comment type="caution">
    <text evidence="15">The sequence shown here is derived from an EMBL/GenBank/DDBJ whole genome shotgun (WGS) entry which is preliminary data.</text>
</comment>
<keyword evidence="8 12" id="KW-0067">ATP-binding</keyword>
<evidence type="ECO:0000256" key="2">
    <source>
        <dbReference type="ARBA" id="ARBA00022705"/>
    </source>
</evidence>
<dbReference type="NCBIfam" id="NF004066">
    <property type="entry name" value="PRK05580.1-3"/>
    <property type="match status" value="1"/>
</dbReference>
<evidence type="ECO:0000256" key="3">
    <source>
        <dbReference type="ARBA" id="ARBA00022723"/>
    </source>
</evidence>
<sequence length="793" mass="91526">MKYVNVYIQNNIAKIDRLYTYKLPENMELKPGMRVQVPFGKGDRNRVGLVISIEEEYKLEYDLKEIIKVLDYEPILSEDLLELGFWMKEKYLTKYNQSFSPLLPPGDIKVIQKIAVIKEEYVPKEDEVAFFKELEKNKYNLSFVDDNLQYGKLVRDLINSSVLSIEYKVETQISAKILKAVKLKEDYLSRISKGNLKLTEKQLKVVEFLQDKGEVLRSELLKELEISDSPIKSLETKGILEILDREIIREPYEEVAATKLNTLNMEQIKAFRGILNSKKTVSLLHGLTGSGKTEIYLKVSEEIIKEGGQVIVLVPEIGLTPQMIERFMGRFSGRVSVLHSKLSSGERYDQWQKTKNGEVDIVIGARSAVFAPLNRLKLIIVDEEHDSSYRFHNALRYDTVEVAEKRMELLEGKLLLGSATPDIITYYKAEKGLYDLFELKQRAVVGARLPDIKIVDMKKELIKGNTSIFSELLRKHMAEKLEKKEQIILFLNRRGFSNFVSCRSCGHVIKCDNCDISMTYHKNTNILRCHYCGSTKKMVSRCPECGSKFIKQFGVGTQQVEEEVKRIFPRAKVLRMDRDTTVQKNSYDEIYNKVKNREVDILIGTQMLAKGLDFENVTLVGVIAADLSLYISDYRANETTFELLTQVSGRAGRSQKGGDVVIQSYNPDNYSIVYASNTDYENFYKRELKIREQYNYPPFSKLINVNFSSEDERYIDEVASDVLLDIVKSVGGYKLEYTRIIRMLRIKNIFKSKFTLKVDPDYIKELTESIKGVLIKNKDKIEKYNIYVDVEFI</sequence>
<dbReference type="InterPro" id="IPR011545">
    <property type="entry name" value="DEAD/DEAH_box_helicase_dom"/>
</dbReference>
<evidence type="ECO:0000256" key="8">
    <source>
        <dbReference type="ARBA" id="ARBA00022840"/>
    </source>
</evidence>
<feature type="binding site" evidence="12">
    <location>
        <position position="529"/>
    </location>
    <ligand>
        <name>Zn(2+)</name>
        <dbReference type="ChEBI" id="CHEBI:29105"/>
        <label>2</label>
    </ligand>
</feature>
<keyword evidence="10 12" id="KW-0413">Isomerase</keyword>
<dbReference type="Proteomes" id="UP000288812">
    <property type="component" value="Unassembled WGS sequence"/>
</dbReference>
<dbReference type="InterPro" id="IPR027417">
    <property type="entry name" value="P-loop_NTPase"/>
</dbReference>
<dbReference type="GO" id="GO:0006270">
    <property type="term" value="P:DNA replication initiation"/>
    <property type="evidence" value="ECO:0007669"/>
    <property type="project" value="TreeGrafter"/>
</dbReference>
<evidence type="ECO:0000256" key="6">
    <source>
        <dbReference type="ARBA" id="ARBA00022806"/>
    </source>
</evidence>
<reference evidence="15 16" key="1">
    <citation type="submission" date="2018-11" db="EMBL/GenBank/DDBJ databases">
        <title>Genome sequencing and assembly of Anaerosphaera sp. nov., GS7-6-2.</title>
        <authorList>
            <person name="Rettenmaier R."/>
            <person name="Liebl W."/>
            <person name="Zverlov V."/>
        </authorList>
    </citation>
    <scope>NUCLEOTIDE SEQUENCE [LARGE SCALE GENOMIC DNA]</scope>
    <source>
        <strain evidence="15 16">GS7-6-2</strain>
    </source>
</reference>
<evidence type="ECO:0000256" key="4">
    <source>
        <dbReference type="ARBA" id="ARBA00022741"/>
    </source>
</evidence>
<keyword evidence="9 12" id="KW-0238">DNA-binding</keyword>
<dbReference type="SMART" id="SM00490">
    <property type="entry name" value="HELICc"/>
    <property type="match status" value="1"/>
</dbReference>
<evidence type="ECO:0000256" key="10">
    <source>
        <dbReference type="ARBA" id="ARBA00023235"/>
    </source>
</evidence>
<dbReference type="InterPro" id="IPR041222">
    <property type="entry name" value="PriA_3primeBD"/>
</dbReference>
<dbReference type="InterPro" id="IPR001650">
    <property type="entry name" value="Helicase_C-like"/>
</dbReference>
<feature type="binding site" evidence="12">
    <location>
        <position position="511"/>
    </location>
    <ligand>
        <name>Zn(2+)</name>
        <dbReference type="ChEBI" id="CHEBI:29105"/>
        <label>2</label>
    </ligand>
</feature>
<feature type="binding site" evidence="12">
    <location>
        <position position="505"/>
    </location>
    <ligand>
        <name>Zn(2+)</name>
        <dbReference type="ChEBI" id="CHEBI:29105"/>
        <label>1</label>
    </ligand>
</feature>
<dbReference type="GO" id="GO:0016887">
    <property type="term" value="F:ATP hydrolysis activity"/>
    <property type="evidence" value="ECO:0007669"/>
    <property type="project" value="RHEA"/>
</dbReference>
<dbReference type="Pfam" id="PF00270">
    <property type="entry name" value="DEAD"/>
    <property type="match status" value="1"/>
</dbReference>
<keyword evidence="7 12" id="KW-0862">Zinc</keyword>
<evidence type="ECO:0000256" key="11">
    <source>
        <dbReference type="ARBA" id="ARBA00048988"/>
    </source>
</evidence>
<comment type="cofactor">
    <cofactor evidence="12">
        <name>Zn(2+)</name>
        <dbReference type="ChEBI" id="CHEBI:29105"/>
    </cofactor>
    <text evidence="12">Binds 2 zinc ions per subunit.</text>
</comment>
<comment type="similarity">
    <text evidence="12">Belongs to the helicase family. PriA subfamily.</text>
</comment>
<dbReference type="RefSeq" id="WP_127724418.1">
    <property type="nucleotide sequence ID" value="NZ_RLIH01000006.1"/>
</dbReference>
<dbReference type="Pfam" id="PF18319">
    <property type="entry name" value="Zn_ribbon_PriA"/>
    <property type="match status" value="1"/>
</dbReference>